<dbReference type="Pfam" id="PF13193">
    <property type="entry name" value="AMP-binding_C"/>
    <property type="match status" value="1"/>
</dbReference>
<dbReference type="SUPFAM" id="SSF56801">
    <property type="entry name" value="Acetyl-CoA synthetase-like"/>
    <property type="match status" value="1"/>
</dbReference>
<name>A0A1G7JAJ7_9FIRM</name>
<dbReference type="PANTHER" id="PTHR43201:SF5">
    <property type="entry name" value="MEDIUM-CHAIN ACYL-COA LIGASE ACSF2, MITOCHONDRIAL"/>
    <property type="match status" value="1"/>
</dbReference>
<dbReference type="Proteomes" id="UP000243333">
    <property type="component" value="Unassembled WGS sequence"/>
</dbReference>
<dbReference type="InterPro" id="IPR025110">
    <property type="entry name" value="AMP-bd_C"/>
</dbReference>
<dbReference type="OrthoDB" id="9778383at2"/>
<evidence type="ECO:0000313" key="6">
    <source>
        <dbReference type="Proteomes" id="UP000243333"/>
    </source>
</evidence>
<dbReference type="InterPro" id="IPR020845">
    <property type="entry name" value="AMP-binding_CS"/>
</dbReference>
<dbReference type="InterPro" id="IPR042099">
    <property type="entry name" value="ANL_N_sf"/>
</dbReference>
<dbReference type="NCBIfam" id="NF004837">
    <property type="entry name" value="PRK06187.1"/>
    <property type="match status" value="1"/>
</dbReference>
<evidence type="ECO:0000313" key="5">
    <source>
        <dbReference type="EMBL" id="SDF21903.1"/>
    </source>
</evidence>
<dbReference type="FunFam" id="3.30.300.30:FF:000008">
    <property type="entry name" value="2,3-dihydroxybenzoate-AMP ligase"/>
    <property type="match status" value="1"/>
</dbReference>
<dbReference type="Gene3D" id="3.40.50.12780">
    <property type="entry name" value="N-terminal domain of ligase-like"/>
    <property type="match status" value="1"/>
</dbReference>
<dbReference type="AlphaFoldDB" id="A0A1G7JAJ7"/>
<dbReference type="InterPro" id="IPR000873">
    <property type="entry name" value="AMP-dep_synth/lig_dom"/>
</dbReference>
<sequence length="499" mass="54718">MLVHQLINQGTDNNVAFYGKENVTYKQLREQVENYRNFFYKSGIRPGENVGLFSRNSVEFVYSYMAVVSLGAVVVPLNFQLTAREIAYIVKDAQMKHLVTAQKLNLAAELEHYGYAQDLTQLVIPDFKQTLTQETIDGATPPLTGFTDDHPCAIIYTSGTTGNPKGAVLTHKNLVSNAGAFREVLPVCAEDNVLCVLPMYHCFAWTCAVLNPLLCGASVTILEAFSPKETLAAIKEYGVTVVYAVPPIYNVLVRTGEVTDLAGVKFFVSGGASLPEKIAKLFLEKYGKNIIEGYGLSEASPVVTLNPPHKTKYYSVGKALPGLEVKIAGPNGETLPPGVVGEILVKGPSVMQGYFNLPLETSRALKNGWLHTGDLAYQDTEGYFYIVDRLKDMIISNGENIYPREIEELLYAYPGVTEAAVIGVPDELRGQAACAYLVMAEGYTFDKRAIREYLQANLAGYKIPRDFILVDALPKNQTGKILKRVLRDQVTQTASGQAG</sequence>
<keyword evidence="6" id="KW-1185">Reference proteome</keyword>
<evidence type="ECO:0000256" key="1">
    <source>
        <dbReference type="ARBA" id="ARBA00006432"/>
    </source>
</evidence>
<dbReference type="Pfam" id="PF00501">
    <property type="entry name" value="AMP-binding"/>
    <property type="match status" value="1"/>
</dbReference>
<dbReference type="Gene3D" id="3.30.300.30">
    <property type="match status" value="1"/>
</dbReference>
<dbReference type="EMBL" id="FNBU01000004">
    <property type="protein sequence ID" value="SDF21903.1"/>
    <property type="molecule type" value="Genomic_DNA"/>
</dbReference>
<dbReference type="PROSITE" id="PS00455">
    <property type="entry name" value="AMP_BINDING"/>
    <property type="match status" value="1"/>
</dbReference>
<dbReference type="GO" id="GO:0006631">
    <property type="term" value="P:fatty acid metabolic process"/>
    <property type="evidence" value="ECO:0007669"/>
    <property type="project" value="TreeGrafter"/>
</dbReference>
<evidence type="ECO:0000259" key="3">
    <source>
        <dbReference type="Pfam" id="PF00501"/>
    </source>
</evidence>
<dbReference type="STRING" id="1123285.SAMN05660235_00851"/>
<dbReference type="PANTHER" id="PTHR43201">
    <property type="entry name" value="ACYL-COA SYNTHETASE"/>
    <property type="match status" value="1"/>
</dbReference>
<feature type="domain" description="AMP-dependent synthetase/ligase" evidence="3">
    <location>
        <begin position="11"/>
        <end position="355"/>
    </location>
</feature>
<dbReference type="InterPro" id="IPR045851">
    <property type="entry name" value="AMP-bd_C_sf"/>
</dbReference>
<dbReference type="RefSeq" id="WP_093688408.1">
    <property type="nucleotide sequence ID" value="NZ_FNBU01000004.1"/>
</dbReference>
<proteinExistence type="inferred from homology"/>
<evidence type="ECO:0000256" key="2">
    <source>
        <dbReference type="ARBA" id="ARBA00022598"/>
    </source>
</evidence>
<evidence type="ECO:0000259" key="4">
    <source>
        <dbReference type="Pfam" id="PF13193"/>
    </source>
</evidence>
<gene>
    <name evidence="5" type="ORF">SAMN05660235_00851</name>
</gene>
<comment type="similarity">
    <text evidence="1">Belongs to the ATP-dependent AMP-binding enzyme family.</text>
</comment>
<dbReference type="GO" id="GO:0031956">
    <property type="term" value="F:medium-chain fatty acid-CoA ligase activity"/>
    <property type="evidence" value="ECO:0007669"/>
    <property type="project" value="TreeGrafter"/>
</dbReference>
<protein>
    <submittedName>
        <fullName evidence="5">Long-chain acyl-CoA synthetase</fullName>
    </submittedName>
</protein>
<keyword evidence="2" id="KW-0436">Ligase</keyword>
<accession>A0A1G7JAJ7</accession>
<organism evidence="5 6">
    <name type="scientific">Sporolituus thermophilus DSM 23256</name>
    <dbReference type="NCBI Taxonomy" id="1123285"/>
    <lineage>
        <taxon>Bacteria</taxon>
        <taxon>Bacillati</taxon>
        <taxon>Bacillota</taxon>
        <taxon>Negativicutes</taxon>
        <taxon>Selenomonadales</taxon>
        <taxon>Sporomusaceae</taxon>
        <taxon>Sporolituus</taxon>
    </lineage>
</organism>
<reference evidence="6" key="1">
    <citation type="submission" date="2016-10" db="EMBL/GenBank/DDBJ databases">
        <authorList>
            <person name="Varghese N."/>
            <person name="Submissions S."/>
        </authorList>
    </citation>
    <scope>NUCLEOTIDE SEQUENCE [LARGE SCALE GENOMIC DNA]</scope>
    <source>
        <strain evidence="6">DSM 23256</strain>
    </source>
</reference>
<feature type="domain" description="AMP-binding enzyme C-terminal" evidence="4">
    <location>
        <begin position="405"/>
        <end position="480"/>
    </location>
</feature>